<protein>
    <submittedName>
        <fullName evidence="1">GFA family protein</fullName>
    </submittedName>
</protein>
<reference evidence="1 2" key="1">
    <citation type="submission" date="2018-09" db="EMBL/GenBank/DDBJ databases">
        <title>YIM PH21274 draft genome.</title>
        <authorList>
            <person name="Miao C."/>
        </authorList>
    </citation>
    <scope>NUCLEOTIDE SEQUENCE [LARGE SCALE GENOMIC DNA]</scope>
    <source>
        <strain evidence="1 2">YIM PH 21724</strain>
    </source>
</reference>
<dbReference type="SUPFAM" id="SSF51316">
    <property type="entry name" value="Mss4-like"/>
    <property type="match status" value="1"/>
</dbReference>
<dbReference type="OrthoDB" id="9786619at2"/>
<evidence type="ECO:0000313" key="2">
    <source>
        <dbReference type="Proteomes" id="UP000266677"/>
    </source>
</evidence>
<gene>
    <name evidence="1" type="ORF">D5S18_07775</name>
</gene>
<dbReference type="EMBL" id="QZFU01000015">
    <property type="protein sequence ID" value="RJO77626.1"/>
    <property type="molecule type" value="Genomic_DNA"/>
</dbReference>
<comment type="caution">
    <text evidence="1">The sequence shown here is derived from an EMBL/GenBank/DDBJ whole genome shotgun (WGS) entry which is preliminary data.</text>
</comment>
<sequence length="111" mass="12454">MPSRSGRIRARARIARSWPVARSWPGRAFPNENFRWTSGEPDWYNTFPTTQRGSCPTCHSLVAARDSEGEFQDQMGITMMALDDPTGITPVHQSCKDNAVSWLPVIETVDS</sequence>
<dbReference type="Proteomes" id="UP000266677">
    <property type="component" value="Unassembled WGS sequence"/>
</dbReference>
<proteinExistence type="predicted"/>
<evidence type="ECO:0000313" key="1">
    <source>
        <dbReference type="EMBL" id="RJO77626.1"/>
    </source>
</evidence>
<organism evidence="1 2">
    <name type="scientific">Nocardia panacis</name>
    <dbReference type="NCBI Taxonomy" id="2340916"/>
    <lineage>
        <taxon>Bacteria</taxon>
        <taxon>Bacillati</taxon>
        <taxon>Actinomycetota</taxon>
        <taxon>Actinomycetes</taxon>
        <taxon>Mycobacteriales</taxon>
        <taxon>Nocardiaceae</taxon>
        <taxon>Nocardia</taxon>
    </lineage>
</organism>
<name>A0A3A4KPC0_9NOCA</name>
<dbReference type="Gene3D" id="3.90.1590.10">
    <property type="entry name" value="glutathione-dependent formaldehyde- activating enzyme (gfa)"/>
    <property type="match status" value="1"/>
</dbReference>
<dbReference type="InterPro" id="IPR011057">
    <property type="entry name" value="Mss4-like_sf"/>
</dbReference>
<accession>A0A3A4KPC0</accession>
<dbReference type="AlphaFoldDB" id="A0A3A4KPC0"/>
<keyword evidence="2" id="KW-1185">Reference proteome</keyword>